<dbReference type="PROSITE" id="PS51257">
    <property type="entry name" value="PROKAR_LIPOPROTEIN"/>
    <property type="match status" value="1"/>
</dbReference>
<dbReference type="Pfam" id="PF14322">
    <property type="entry name" value="SusD-like_3"/>
    <property type="match status" value="1"/>
</dbReference>
<dbReference type="Gene3D" id="1.25.40.390">
    <property type="match status" value="1"/>
</dbReference>
<dbReference type="InterPro" id="IPR033985">
    <property type="entry name" value="SusD-like_N"/>
</dbReference>
<dbReference type="KEGG" id="mcos:GM418_02390"/>
<dbReference type="AlphaFoldDB" id="A0A6I6JJT3"/>
<gene>
    <name evidence="8" type="ORF">GM418_02390</name>
</gene>
<evidence type="ECO:0000256" key="1">
    <source>
        <dbReference type="ARBA" id="ARBA00004442"/>
    </source>
</evidence>
<dbReference type="CDD" id="cd08977">
    <property type="entry name" value="SusD"/>
    <property type="match status" value="1"/>
</dbReference>
<dbReference type="EMBL" id="CP046401">
    <property type="protein sequence ID" value="QGY42541.1"/>
    <property type="molecule type" value="Genomic_DNA"/>
</dbReference>
<evidence type="ECO:0000256" key="5">
    <source>
        <dbReference type="ARBA" id="ARBA00023237"/>
    </source>
</evidence>
<sequence length="480" mass="54161">MKNTGIFLLSSLVIFIAFGCSQSFLNELPEDQIAKESFYKTENDMRLAVNAAYAPLRDIFDTDDNRLWDMSTDIGTNPTGSGISDWIFYPTDGLFNRLWSNCYQGINLANIVITKITDVPMDDNTKASLTAEARFLRAIYYHTLVSNFGDVPLILAPQNPDELEVPRTTSDQVYGQITEDLVFAEQSLPSVSALRGTSDLGRATAGAASGYLSRVYLYLNDWSKAAEKAKKVIDSDEYELINDYNSVFSLANENNNESLFEVQFAQSRTPEQNFSMYCWSFSPRGNPQTAHGGGELIIRPEFVSLYEPDDTIRRKTTVFMEGDPFFGIEYNPLWSETGLNVAKYMLSNEDAPSGEIIQGVVAKGSPLNQHLMRYAEILLNYAEAEMQLGKKDEALWGINQVRKRAGIPELEESELTLYTIYHERQIEFAMEGQRLNDLRRTGEATAVLSVYGFEPSIHYVFPIPQNEIERNSMLEQNPGY</sequence>
<comment type="similarity">
    <text evidence="2">Belongs to the SusD family.</text>
</comment>
<comment type="subcellular location">
    <subcellularLocation>
        <location evidence="1">Cell outer membrane</location>
    </subcellularLocation>
</comment>
<keyword evidence="9" id="KW-1185">Reference proteome</keyword>
<dbReference type="InterPro" id="IPR011990">
    <property type="entry name" value="TPR-like_helical_dom_sf"/>
</dbReference>
<evidence type="ECO:0000313" key="8">
    <source>
        <dbReference type="EMBL" id="QGY42541.1"/>
    </source>
</evidence>
<keyword evidence="4" id="KW-0472">Membrane</keyword>
<dbReference type="InterPro" id="IPR012944">
    <property type="entry name" value="SusD_RagB_dom"/>
</dbReference>
<keyword evidence="3" id="KW-0732">Signal</keyword>
<feature type="domain" description="SusD-like N-terminal" evidence="7">
    <location>
        <begin position="91"/>
        <end position="217"/>
    </location>
</feature>
<dbReference type="Pfam" id="PF07980">
    <property type="entry name" value="SusD_RagB"/>
    <property type="match status" value="1"/>
</dbReference>
<evidence type="ECO:0000259" key="6">
    <source>
        <dbReference type="Pfam" id="PF07980"/>
    </source>
</evidence>
<accession>A0A6I6JJT3</accession>
<proteinExistence type="inferred from homology"/>
<feature type="domain" description="RagB/SusD" evidence="6">
    <location>
        <begin position="256"/>
        <end position="480"/>
    </location>
</feature>
<dbReference type="GO" id="GO:0009279">
    <property type="term" value="C:cell outer membrane"/>
    <property type="evidence" value="ECO:0007669"/>
    <property type="project" value="UniProtKB-SubCell"/>
</dbReference>
<evidence type="ECO:0000256" key="3">
    <source>
        <dbReference type="ARBA" id="ARBA00022729"/>
    </source>
</evidence>
<evidence type="ECO:0000256" key="2">
    <source>
        <dbReference type="ARBA" id="ARBA00006275"/>
    </source>
</evidence>
<name>A0A6I6JJT3_9BACT</name>
<dbReference type="RefSeq" id="WP_158862778.1">
    <property type="nucleotide sequence ID" value="NZ_CP046401.1"/>
</dbReference>
<protein>
    <submittedName>
        <fullName evidence="8">RagB/SusD family nutrient uptake outer membrane protein</fullName>
    </submittedName>
</protein>
<dbReference type="SUPFAM" id="SSF48452">
    <property type="entry name" value="TPR-like"/>
    <property type="match status" value="1"/>
</dbReference>
<evidence type="ECO:0000313" key="9">
    <source>
        <dbReference type="Proteomes" id="UP000428260"/>
    </source>
</evidence>
<reference evidence="8 9" key="1">
    <citation type="submission" date="2019-11" db="EMBL/GenBank/DDBJ databases">
        <authorList>
            <person name="Zheng R.K."/>
            <person name="Sun C.M."/>
        </authorList>
    </citation>
    <scope>NUCLEOTIDE SEQUENCE [LARGE SCALE GENOMIC DNA]</scope>
    <source>
        <strain evidence="8 9">WC007</strain>
    </source>
</reference>
<evidence type="ECO:0000256" key="4">
    <source>
        <dbReference type="ARBA" id="ARBA00023136"/>
    </source>
</evidence>
<keyword evidence="5" id="KW-0998">Cell outer membrane</keyword>
<dbReference type="Proteomes" id="UP000428260">
    <property type="component" value="Chromosome"/>
</dbReference>
<evidence type="ECO:0000259" key="7">
    <source>
        <dbReference type="Pfam" id="PF14322"/>
    </source>
</evidence>
<organism evidence="8 9">
    <name type="scientific">Maribellus comscasis</name>
    <dbReference type="NCBI Taxonomy" id="2681766"/>
    <lineage>
        <taxon>Bacteria</taxon>
        <taxon>Pseudomonadati</taxon>
        <taxon>Bacteroidota</taxon>
        <taxon>Bacteroidia</taxon>
        <taxon>Marinilabiliales</taxon>
        <taxon>Prolixibacteraceae</taxon>
        <taxon>Maribellus</taxon>
    </lineage>
</organism>